<feature type="coiled-coil region" evidence="5">
    <location>
        <begin position="1264"/>
        <end position="1305"/>
    </location>
</feature>
<keyword evidence="3" id="KW-0206">Cytoskeleton</keyword>
<evidence type="ECO:0000256" key="1">
    <source>
        <dbReference type="ARBA" id="ARBA00004114"/>
    </source>
</evidence>
<dbReference type="Gene3D" id="1.20.5.340">
    <property type="match status" value="1"/>
</dbReference>
<comment type="subcellular location">
    <subcellularLocation>
        <location evidence="1">Cytoplasm</location>
        <location evidence="1">Cytoskeleton</location>
        <location evidence="1">Microtubule organizing center</location>
        <location evidence="1">Centrosome</location>
        <location evidence="1">Centriole</location>
    </subcellularLocation>
</comment>
<gene>
    <name evidence="7" type="ORF">MNEG_0891</name>
</gene>
<evidence type="ECO:0000256" key="5">
    <source>
        <dbReference type="SAM" id="Coils"/>
    </source>
</evidence>
<dbReference type="SUPFAM" id="SSF57997">
    <property type="entry name" value="Tropomyosin"/>
    <property type="match status" value="1"/>
</dbReference>
<feature type="coiled-coil region" evidence="5">
    <location>
        <begin position="687"/>
        <end position="728"/>
    </location>
</feature>
<keyword evidence="8" id="KW-1185">Reference proteome</keyword>
<feature type="coiled-coil region" evidence="5">
    <location>
        <begin position="1341"/>
        <end position="1382"/>
    </location>
</feature>
<evidence type="ECO:0000313" key="7">
    <source>
        <dbReference type="EMBL" id="KIZ07058.1"/>
    </source>
</evidence>
<evidence type="ECO:0000313" key="8">
    <source>
        <dbReference type="Proteomes" id="UP000054498"/>
    </source>
</evidence>
<feature type="coiled-coil region" evidence="5">
    <location>
        <begin position="780"/>
        <end position="870"/>
    </location>
</feature>
<evidence type="ECO:0000256" key="4">
    <source>
        <dbReference type="ARBA" id="ARBA00038123"/>
    </source>
</evidence>
<feature type="coiled-coil region" evidence="5">
    <location>
        <begin position="906"/>
        <end position="982"/>
    </location>
</feature>
<feature type="region of interest" description="Disordered" evidence="6">
    <location>
        <begin position="1396"/>
        <end position="1424"/>
    </location>
</feature>
<name>A0A0D2K9V7_9CHLO</name>
<feature type="coiled-coil region" evidence="5">
    <location>
        <begin position="119"/>
        <end position="146"/>
    </location>
</feature>
<accession>A0A0D2K9V7</accession>
<dbReference type="OrthoDB" id="543507at2759"/>
<dbReference type="PANTHER" id="PTHR20544:SF0">
    <property type="entry name" value="NUCLEOPROTEIN TPR_MLP1 DOMAIN-CONTAINING PROTEIN"/>
    <property type="match status" value="1"/>
</dbReference>
<evidence type="ECO:0000256" key="2">
    <source>
        <dbReference type="ARBA" id="ARBA00022490"/>
    </source>
</evidence>
<evidence type="ECO:0000256" key="6">
    <source>
        <dbReference type="SAM" id="MobiDB-lite"/>
    </source>
</evidence>
<feature type="region of interest" description="Disordered" evidence="6">
    <location>
        <begin position="625"/>
        <end position="655"/>
    </location>
</feature>
<proteinExistence type="inferred from homology"/>
<feature type="coiled-coil region" evidence="5">
    <location>
        <begin position="189"/>
        <end position="223"/>
    </location>
</feature>
<keyword evidence="2" id="KW-0963">Cytoplasm</keyword>
<dbReference type="Gene3D" id="1.10.287.1490">
    <property type="match status" value="1"/>
</dbReference>
<dbReference type="InterPro" id="IPR051877">
    <property type="entry name" value="Centriole_BasalBody_StrucProt"/>
</dbReference>
<keyword evidence="5" id="KW-0175">Coiled coil</keyword>
<dbReference type="KEGG" id="mng:MNEG_0891"/>
<reference evidence="7 8" key="1">
    <citation type="journal article" date="2013" name="BMC Genomics">
        <title>Reconstruction of the lipid metabolism for the microalga Monoraphidium neglectum from its genome sequence reveals characteristics suitable for biofuel production.</title>
        <authorList>
            <person name="Bogen C."/>
            <person name="Al-Dilaimi A."/>
            <person name="Albersmeier A."/>
            <person name="Wichmann J."/>
            <person name="Grundmann M."/>
            <person name="Rupp O."/>
            <person name="Lauersen K.J."/>
            <person name="Blifernez-Klassen O."/>
            <person name="Kalinowski J."/>
            <person name="Goesmann A."/>
            <person name="Mussgnug J.H."/>
            <person name="Kruse O."/>
        </authorList>
    </citation>
    <scope>NUCLEOTIDE SEQUENCE [LARGE SCALE GENOMIC DNA]</scope>
    <source>
        <strain evidence="7 8">SAG 48.87</strain>
    </source>
</reference>
<evidence type="ECO:0000256" key="3">
    <source>
        <dbReference type="ARBA" id="ARBA00023212"/>
    </source>
</evidence>
<dbReference type="GO" id="GO:0005814">
    <property type="term" value="C:centriole"/>
    <property type="evidence" value="ECO:0007669"/>
    <property type="project" value="UniProtKB-SubCell"/>
</dbReference>
<comment type="similarity">
    <text evidence="4">Belongs to the CEP135/TSGA10 family.</text>
</comment>
<feature type="coiled-coil region" evidence="5">
    <location>
        <begin position="1046"/>
        <end position="1150"/>
    </location>
</feature>
<feature type="coiled-coil region" evidence="5">
    <location>
        <begin position="338"/>
        <end position="386"/>
    </location>
</feature>
<dbReference type="STRING" id="145388.A0A0D2K9V7"/>
<sequence>MMDERSLVLLRRKLEALNYTERLDAASAPLVVKLVEDLVRTTDSYRSVKLQSAKYAQEISAFNTKLEIVKQDCTRLANENSALHSQLIQAGEQAEALRRDAYTTAKRLEDRVAELTYWKAQAVGRYDSLERENAGLKKRVAELIKLGERRAKGGVTEPIDDSLKIVQPKAIAASPVRRARPAPAMLELQRAADARIESLQRQLEEREQQALELSAALEAARRSVAARDSEIARLAGRLGAGPDVDRLALERRADVSEEVVLALNKQVRAPLRPFGWVGGVKEASATALTSARDGGCAAQAGPPLPLLGPLRPAVDALGSELAQLRGEASDGAKLRAALGAAERGRAEAEERLRAVMRENAGVARDVSRLQLELQRLEVQHARAGAAAGQEVDTAVAAVSAQRDEARARASRLASDAEHLQFLLDEAHSRGDTAAAAAAAVAPAGPGDGAGAAAAAGGAAAEAGVSGEEAAALHGIIKRLKQELSDASAAREQLAESRDSAERRVAEAAEKLEAERSDLVKLRAAAAALERRASEAEAARRRLEGGAAAAEARAEELQRQLRDANQARLLSSADLDATSASHTQLQAQAEALLGQLRREQERCESLAARAAEAEGRQRRLEQELKARPPAQTHAPPAVHCCATPWRPRRRPDAAALGSESKDACELLEARLQDGAAALAEAAGALASRAAGEAQQQALQGALEDAQREARVLAERLAAANAEAQRLRSAAASERAGASAGSERAAELQRLLDDLSAAREADAAALAADEGGASVAAADVREKGLRARLTGLQQQLEEREAELERLQGVLASAEDAARAARQREDAARAQGREYADRARRAETLCEEAEAELAQVRSQLEASQASLSEARAAQSEVKAQLAAKEAAVDALTTLSLRGDATVQEYMSNVKSLASDLRTAQLRLADAEGRLQHREEELGAATAEARNLQKALRSLDTEKDALQGSLDAREEQLAELDHELAETRQAADAQARSLAAAEGRVAAADARCHELALEVSALRSQLESALSHLGATEGEQGALREEYRALGEDMEALVRENQVVSSELASLQQQCSALDEELALTRRRLSASEVAARSKASEVEDVRAAYEALATEHRRAQASVLQLEREAAMREAALASAGEEVASLQEAARAAQMAANQYLLDLQARGARLWAYERQVDHLSRQRSRDAADGSEIARQREGLLGELRAAQQVGQPRAAGAATGARGACRPGRCAPAAAGFGGRRSVLAPAPRWLGRHGRAPAPRARPQVRLDLERAREEQQRHLAAMDAQLGMAQARLSDMEAENASLEHRLGCERGRVAELEGLLSSMRAREFRVEADGQRTGGALGAARERNRMLESQVATLQQQVLSLQQSRDAQDAELSRLRREALALAARTAATVGAAVPSGSGGRGRGGAGAAAWDGGGGGSSA</sequence>
<feature type="compositionally biased region" description="Gly residues" evidence="6">
    <location>
        <begin position="1401"/>
        <end position="1424"/>
    </location>
</feature>
<dbReference type="EMBL" id="KK100300">
    <property type="protein sequence ID" value="KIZ07058.1"/>
    <property type="molecule type" value="Genomic_DNA"/>
</dbReference>
<dbReference type="RefSeq" id="XP_013906077.1">
    <property type="nucleotide sequence ID" value="XM_014050623.1"/>
</dbReference>
<organism evidence="7 8">
    <name type="scientific">Monoraphidium neglectum</name>
    <dbReference type="NCBI Taxonomy" id="145388"/>
    <lineage>
        <taxon>Eukaryota</taxon>
        <taxon>Viridiplantae</taxon>
        <taxon>Chlorophyta</taxon>
        <taxon>core chlorophytes</taxon>
        <taxon>Chlorophyceae</taxon>
        <taxon>CS clade</taxon>
        <taxon>Sphaeropleales</taxon>
        <taxon>Selenastraceae</taxon>
        <taxon>Monoraphidium</taxon>
    </lineage>
</organism>
<feature type="coiled-coil region" evidence="5">
    <location>
        <begin position="476"/>
        <end position="622"/>
    </location>
</feature>
<dbReference type="Proteomes" id="UP000054498">
    <property type="component" value="Unassembled WGS sequence"/>
</dbReference>
<dbReference type="GeneID" id="25727009"/>
<protein>
    <submittedName>
        <fullName evidence="7">Basal body protein</fullName>
    </submittedName>
</protein>
<dbReference type="PANTHER" id="PTHR20544">
    <property type="entry name" value="CENTROSOMAL PROTEIN CEP135"/>
    <property type="match status" value="1"/>
</dbReference>